<name>A0AAE0YFJ9_9GAST</name>
<comment type="caution">
    <text evidence="1">The sequence shown here is derived from an EMBL/GenBank/DDBJ whole genome shotgun (WGS) entry which is preliminary data.</text>
</comment>
<accession>A0AAE0YFJ9</accession>
<keyword evidence="2" id="KW-1185">Reference proteome</keyword>
<protein>
    <submittedName>
        <fullName evidence="1">Uncharacterized protein</fullName>
    </submittedName>
</protein>
<evidence type="ECO:0000313" key="1">
    <source>
        <dbReference type="EMBL" id="KAK3744075.1"/>
    </source>
</evidence>
<dbReference type="EMBL" id="JAWDGP010006277">
    <property type="protein sequence ID" value="KAK3744075.1"/>
    <property type="molecule type" value="Genomic_DNA"/>
</dbReference>
<dbReference type="Proteomes" id="UP001283361">
    <property type="component" value="Unassembled WGS sequence"/>
</dbReference>
<evidence type="ECO:0000313" key="2">
    <source>
        <dbReference type="Proteomes" id="UP001283361"/>
    </source>
</evidence>
<dbReference type="AlphaFoldDB" id="A0AAE0YFJ9"/>
<gene>
    <name evidence="1" type="ORF">RRG08_018704</name>
</gene>
<organism evidence="1 2">
    <name type="scientific">Elysia crispata</name>
    <name type="common">lettuce slug</name>
    <dbReference type="NCBI Taxonomy" id="231223"/>
    <lineage>
        <taxon>Eukaryota</taxon>
        <taxon>Metazoa</taxon>
        <taxon>Spiralia</taxon>
        <taxon>Lophotrochozoa</taxon>
        <taxon>Mollusca</taxon>
        <taxon>Gastropoda</taxon>
        <taxon>Heterobranchia</taxon>
        <taxon>Euthyneura</taxon>
        <taxon>Panpulmonata</taxon>
        <taxon>Sacoglossa</taxon>
        <taxon>Placobranchoidea</taxon>
        <taxon>Plakobranchidae</taxon>
        <taxon>Elysia</taxon>
    </lineage>
</organism>
<proteinExistence type="predicted"/>
<reference evidence="1" key="1">
    <citation type="journal article" date="2023" name="G3 (Bethesda)">
        <title>A reference genome for the long-term kleptoplast-retaining sea slug Elysia crispata morphotype clarki.</title>
        <authorList>
            <person name="Eastman K.E."/>
            <person name="Pendleton A.L."/>
            <person name="Shaikh M.A."/>
            <person name="Suttiyut T."/>
            <person name="Ogas R."/>
            <person name="Tomko P."/>
            <person name="Gavelis G."/>
            <person name="Widhalm J.R."/>
            <person name="Wisecaver J.H."/>
        </authorList>
    </citation>
    <scope>NUCLEOTIDE SEQUENCE</scope>
    <source>
        <strain evidence="1">ECLA1</strain>
    </source>
</reference>
<sequence>MYAPDAVVHNALRKGSRQSYADTTVTAPRSIQRLLSWLSTDLVIEQTLMGSVKFAEILTCGKGMGDSQLTQWLLSRLVCADMNSAFQEITGKESAVSNQHAKAQTKKG</sequence>